<dbReference type="EMBL" id="KB933360">
    <property type="protein sequence ID" value="EON96122.1"/>
    <property type="molecule type" value="Genomic_DNA"/>
</dbReference>
<keyword evidence="1" id="KW-0653">Protein transport</keyword>
<keyword evidence="1" id="KW-0809">Transit peptide</keyword>
<evidence type="ECO:0000313" key="4">
    <source>
        <dbReference type="EMBL" id="EON96122.1"/>
    </source>
</evidence>
<dbReference type="InterPro" id="IPR023214">
    <property type="entry name" value="HAD_sf"/>
</dbReference>
<dbReference type="SMART" id="SM00577">
    <property type="entry name" value="CPDc"/>
    <property type="match status" value="1"/>
</dbReference>
<sequence>MNAPIIPQEPPFQGGVKGTVTDREARLRRRNKPSEARDEKVPPSAKSGGIPEPSPEYRLRASFAPIRLPKPRPILVVIDLNGTMVYRPMKRNPTHIVARPHAKRFMQYCIDTFWVVVWSSARLQNVDNMCRQLLSPQQLARIVAVWGREHFGLAPDDFSRRVQCYKRLTSLWADPVVAASHPDFRGGQRWNQGNTVLIDDSVEKARSEPHNLVAIPEFLGDVNERPEILPLVHDYLNELAHQSDLSTFMRTAPFLLERAV</sequence>
<feature type="compositionally biased region" description="Basic and acidic residues" evidence="2">
    <location>
        <begin position="32"/>
        <end position="41"/>
    </location>
</feature>
<dbReference type="RefSeq" id="XP_007919053.1">
    <property type="nucleotide sequence ID" value="XM_007920862.1"/>
</dbReference>
<comment type="similarity">
    <text evidence="1">Belongs to the TIM50 family.</text>
</comment>
<comment type="subcellular location">
    <subcellularLocation>
        <location evidence="1">Mitochondrion inner membrane</location>
        <topology evidence="1">Single-pass membrane protein</topology>
    </subcellularLocation>
</comment>
<dbReference type="Pfam" id="PF03031">
    <property type="entry name" value="NIF"/>
    <property type="match status" value="1"/>
</dbReference>
<dbReference type="GO" id="GO:0005744">
    <property type="term" value="C:TIM23 mitochondrial import inner membrane translocase complex"/>
    <property type="evidence" value="ECO:0007669"/>
    <property type="project" value="UniProtKB-UniRule"/>
</dbReference>
<organism evidence="4 5">
    <name type="scientific">Phaeoacremonium minimum (strain UCR-PA7)</name>
    <name type="common">Esca disease fungus</name>
    <name type="synonym">Togninia minima</name>
    <dbReference type="NCBI Taxonomy" id="1286976"/>
    <lineage>
        <taxon>Eukaryota</taxon>
        <taxon>Fungi</taxon>
        <taxon>Dikarya</taxon>
        <taxon>Ascomycota</taxon>
        <taxon>Pezizomycotina</taxon>
        <taxon>Sordariomycetes</taxon>
        <taxon>Sordariomycetidae</taxon>
        <taxon>Togniniales</taxon>
        <taxon>Togniniaceae</taxon>
        <taxon>Phaeoacremonium</taxon>
    </lineage>
</organism>
<keyword evidence="1" id="KW-0496">Mitochondrion</keyword>
<comment type="function">
    <text evidence="1">Essential component of the TIM23 complex, a complex that mediates the translocation of transit peptide-containing proteins across the mitochondrial inner membrane.</text>
</comment>
<evidence type="ECO:0000256" key="1">
    <source>
        <dbReference type="RuleBase" id="RU365079"/>
    </source>
</evidence>
<dbReference type="InterPro" id="IPR036412">
    <property type="entry name" value="HAD-like_sf"/>
</dbReference>
<feature type="domain" description="FCP1 homology" evidence="3">
    <location>
        <begin position="69"/>
        <end position="239"/>
    </location>
</feature>
<gene>
    <name evidence="4" type="ORF">UCRPA7_8348</name>
</gene>
<accession>R8BA26</accession>
<keyword evidence="1" id="KW-0813">Transport</keyword>
<dbReference type="AlphaFoldDB" id="R8BA26"/>
<dbReference type="OrthoDB" id="1711508at2759"/>
<dbReference type="KEGG" id="tmn:UCRPA7_8348"/>
<keyword evidence="5" id="KW-1185">Reference proteome</keyword>
<evidence type="ECO:0000313" key="5">
    <source>
        <dbReference type="Proteomes" id="UP000014074"/>
    </source>
</evidence>
<dbReference type="GeneID" id="19329189"/>
<comment type="subunit">
    <text evidence="1">Component of the TIM23 complex.</text>
</comment>
<dbReference type="InterPro" id="IPR004274">
    <property type="entry name" value="FCP1_dom"/>
</dbReference>
<dbReference type="GO" id="GO:0015031">
    <property type="term" value="P:protein transport"/>
    <property type="evidence" value="ECO:0007669"/>
    <property type="project" value="UniProtKB-KW"/>
</dbReference>
<dbReference type="HOGENOM" id="CLU_018875_0_2_1"/>
<dbReference type="Proteomes" id="UP000014074">
    <property type="component" value="Unassembled WGS sequence"/>
</dbReference>
<proteinExistence type="inferred from homology"/>
<dbReference type="InterPro" id="IPR050365">
    <property type="entry name" value="TIM50"/>
</dbReference>
<evidence type="ECO:0000256" key="2">
    <source>
        <dbReference type="SAM" id="MobiDB-lite"/>
    </source>
</evidence>
<dbReference type="PANTHER" id="PTHR12210">
    <property type="entry name" value="DULLARD PROTEIN PHOSPHATASE"/>
    <property type="match status" value="1"/>
</dbReference>
<keyword evidence="1" id="KW-0811">Translocation</keyword>
<dbReference type="PROSITE" id="PS50969">
    <property type="entry name" value="FCP1"/>
    <property type="match status" value="1"/>
</dbReference>
<dbReference type="Gene3D" id="3.40.50.1000">
    <property type="entry name" value="HAD superfamily/HAD-like"/>
    <property type="match status" value="1"/>
</dbReference>
<evidence type="ECO:0000259" key="3">
    <source>
        <dbReference type="PROSITE" id="PS50969"/>
    </source>
</evidence>
<protein>
    <recommendedName>
        <fullName evidence="1">Mitochondrial import inner membrane translocase subunit TIM50</fullName>
    </recommendedName>
</protein>
<name>R8BA26_PHAM7</name>
<feature type="region of interest" description="Disordered" evidence="2">
    <location>
        <begin position="1"/>
        <end position="54"/>
    </location>
</feature>
<dbReference type="eggNOG" id="KOG1605">
    <property type="taxonomic scope" value="Eukaryota"/>
</dbReference>
<dbReference type="SUPFAM" id="SSF56784">
    <property type="entry name" value="HAD-like"/>
    <property type="match status" value="1"/>
</dbReference>
<reference evidence="5" key="1">
    <citation type="journal article" date="2013" name="Genome Announc.">
        <title>Draft genome sequence of the ascomycete Phaeoacremonium aleophilum strain UCR-PA7, a causal agent of the esca disease complex in grapevines.</title>
        <authorList>
            <person name="Blanco-Ulate B."/>
            <person name="Rolshausen P."/>
            <person name="Cantu D."/>
        </authorList>
    </citation>
    <scope>NUCLEOTIDE SEQUENCE [LARGE SCALE GENOMIC DNA]</scope>
    <source>
        <strain evidence="5">UCR-PA7</strain>
    </source>
</reference>